<comment type="similarity">
    <text evidence="1 7">Belongs to the ribonucleoside diphosphate reductase small chain family.</text>
</comment>
<comment type="subunit">
    <text evidence="2">Tetramer of two alpha and two beta subunits.</text>
</comment>
<comment type="catalytic activity">
    <reaction evidence="7">
        <text>a 2'-deoxyribonucleoside 5'-diphosphate + [thioredoxin]-disulfide + H2O = a ribonucleoside 5'-diphosphate + [thioredoxin]-dithiol</text>
        <dbReference type="Rhea" id="RHEA:23252"/>
        <dbReference type="Rhea" id="RHEA-COMP:10698"/>
        <dbReference type="Rhea" id="RHEA-COMP:10700"/>
        <dbReference type="ChEBI" id="CHEBI:15377"/>
        <dbReference type="ChEBI" id="CHEBI:29950"/>
        <dbReference type="ChEBI" id="CHEBI:50058"/>
        <dbReference type="ChEBI" id="CHEBI:57930"/>
        <dbReference type="ChEBI" id="CHEBI:73316"/>
        <dbReference type="EC" id="1.17.4.1"/>
    </reaction>
</comment>
<dbReference type="GO" id="GO:0004748">
    <property type="term" value="F:ribonucleoside-diphosphate reductase activity, thioredoxin disulfide as acceptor"/>
    <property type="evidence" value="ECO:0007669"/>
    <property type="project" value="UniProtKB-EC"/>
</dbReference>
<dbReference type="Proteomes" id="UP000185502">
    <property type="component" value="Plasmid lpA89"/>
</dbReference>
<proteinExistence type="inferred from homology"/>
<dbReference type="InterPro" id="IPR012348">
    <property type="entry name" value="RNR-like"/>
</dbReference>
<dbReference type="GO" id="GO:0046872">
    <property type="term" value="F:metal ion binding"/>
    <property type="evidence" value="ECO:0007669"/>
    <property type="project" value="UniProtKB-KW"/>
</dbReference>
<evidence type="ECO:0000256" key="3">
    <source>
        <dbReference type="ARBA" id="ARBA00022723"/>
    </source>
</evidence>
<dbReference type="GO" id="GO:0009263">
    <property type="term" value="P:deoxyribonucleotide biosynthetic process"/>
    <property type="evidence" value="ECO:0007669"/>
    <property type="project" value="UniProtKB-KW"/>
</dbReference>
<dbReference type="PANTHER" id="PTHR23409">
    <property type="entry name" value="RIBONUCLEOSIDE-DIPHOSPHATE REDUCTASE SMALL CHAIN"/>
    <property type="match status" value="1"/>
</dbReference>
<evidence type="ECO:0000256" key="4">
    <source>
        <dbReference type="ARBA" id="ARBA00023002"/>
    </source>
</evidence>
<comment type="cofactor">
    <cofactor evidence="7 9">
        <name>Fe cation</name>
        <dbReference type="ChEBI" id="CHEBI:24875"/>
    </cofactor>
    <text evidence="7 9">Binds 2 iron ions per subunit.</text>
</comment>
<dbReference type="GO" id="GO:0005971">
    <property type="term" value="C:ribonucleoside-diphosphate reductase complex"/>
    <property type="evidence" value="ECO:0007669"/>
    <property type="project" value="InterPro"/>
</dbReference>
<dbReference type="EC" id="1.17.4.1" evidence="7"/>
<organism evidence="10">
    <name type="scientific">Borrelia anserina Es</name>
    <dbReference type="NCBI Taxonomy" id="1365188"/>
    <lineage>
        <taxon>Bacteria</taxon>
        <taxon>Pseudomonadati</taxon>
        <taxon>Spirochaetota</taxon>
        <taxon>Spirochaetia</taxon>
        <taxon>Spirochaetales</taxon>
        <taxon>Borreliaceae</taxon>
        <taxon>Borrelia</taxon>
    </lineage>
</organism>
<dbReference type="Gene3D" id="1.10.620.20">
    <property type="entry name" value="Ribonucleotide Reductase, subunit A"/>
    <property type="match status" value="1"/>
</dbReference>
<keyword evidence="4 7" id="KW-0560">Oxidoreductase</keyword>
<reference evidence="11 12" key="2">
    <citation type="submission" date="2016-02" db="EMBL/GenBank/DDBJ databases">
        <title>lpA89 plasmid of the avian spirochetosis agent Borrelia anserina Es.</title>
        <authorList>
            <person name="Elbir H."/>
            <person name="Sitlani P."/>
            <person name="Bergstroem S."/>
            <person name="Barbour A.G."/>
        </authorList>
    </citation>
    <scope>NUCLEOTIDE SEQUENCE [LARGE SCALE GENOMIC DNA]</scope>
    <source>
        <strain evidence="11 12">Es</strain>
        <plasmid evidence="12">lpa89</plasmid>
        <plasmid evidence="11">lpA89</plasmid>
    </source>
</reference>
<evidence type="ECO:0000256" key="2">
    <source>
        <dbReference type="ARBA" id="ARBA00011209"/>
    </source>
</evidence>
<dbReference type="InterPro" id="IPR026494">
    <property type="entry name" value="RNR_NrdF-like"/>
</dbReference>
<geneLocation type="plasmid" evidence="11">
    <name>lpA89</name>
</geneLocation>
<dbReference type="CDD" id="cd01049">
    <property type="entry name" value="RNRR2"/>
    <property type="match status" value="1"/>
</dbReference>
<dbReference type="PIRSF" id="PIRSF000355">
    <property type="entry name" value="NrdB"/>
    <property type="match status" value="1"/>
</dbReference>
<dbReference type="AlphaFoldDB" id="A0A023PZD3"/>
<keyword evidence="12" id="KW-1185">Reference proteome</keyword>
<dbReference type="RefSeq" id="WP_051483131.1">
    <property type="nucleotide sequence ID" value="NZ_CP014325.1"/>
</dbReference>
<dbReference type="NCBIfam" id="TIGR04171">
    <property type="entry name" value="RNR_1b_NrdF"/>
    <property type="match status" value="1"/>
</dbReference>
<feature type="binding site" evidence="9">
    <location>
        <position position="107"/>
    </location>
    <ligand>
        <name>Fe cation</name>
        <dbReference type="ChEBI" id="CHEBI:24875"/>
        <label>1</label>
    </ligand>
</feature>
<evidence type="ECO:0000313" key="11">
    <source>
        <dbReference type="EMBL" id="APR65344.1"/>
    </source>
</evidence>
<evidence type="ECO:0000256" key="9">
    <source>
        <dbReference type="PIRSR" id="PIRSR000355-2"/>
    </source>
</evidence>
<dbReference type="InterPro" id="IPR009078">
    <property type="entry name" value="Ferritin-like_SF"/>
</dbReference>
<dbReference type="NCBIfam" id="NF007183">
    <property type="entry name" value="PRK09614.1-2"/>
    <property type="match status" value="1"/>
</dbReference>
<name>A0A023PZD3_BORAN</name>
<dbReference type="EMBL" id="KJ136517">
    <property type="protein sequence ID" value="AHX39242.1"/>
    <property type="molecule type" value="Genomic_DNA"/>
</dbReference>
<evidence type="ECO:0000256" key="6">
    <source>
        <dbReference type="ARBA" id="ARBA00023116"/>
    </source>
</evidence>
<reference evidence="10" key="1">
    <citation type="journal article" date="2014" name="Infect. Genet. Evol.">
        <title>Phylogeny of a relapsing fever Borrelia species transmitted by the hard tick Ixodes scapularis.</title>
        <authorList>
            <person name="Barbour A.G."/>
        </authorList>
    </citation>
    <scope>NUCLEOTIDE SEQUENCE</scope>
    <source>
        <strain evidence="10">Es</strain>
    </source>
</reference>
<evidence type="ECO:0000256" key="8">
    <source>
        <dbReference type="PIRSR" id="PIRSR000355-1"/>
    </source>
</evidence>
<keyword evidence="5 7" id="KW-0408">Iron</keyword>
<dbReference type="InterPro" id="IPR000358">
    <property type="entry name" value="RNR_small_fam"/>
</dbReference>
<dbReference type="KEGG" id="bane:N187_A25"/>
<feature type="binding site" evidence="9">
    <location>
        <position position="107"/>
    </location>
    <ligand>
        <name>Fe cation</name>
        <dbReference type="ChEBI" id="CHEBI:24875"/>
        <label>2</label>
    </ligand>
</feature>
<feature type="active site" evidence="8">
    <location>
        <position position="114"/>
    </location>
</feature>
<evidence type="ECO:0000256" key="1">
    <source>
        <dbReference type="ARBA" id="ARBA00009303"/>
    </source>
</evidence>
<feature type="binding site" evidence="9">
    <location>
        <position position="171"/>
    </location>
    <ligand>
        <name>Fe cation</name>
        <dbReference type="ChEBI" id="CHEBI:24875"/>
        <label>2</label>
    </ligand>
</feature>
<dbReference type="PANTHER" id="PTHR23409:SF18">
    <property type="entry name" value="RIBONUCLEOSIDE-DIPHOSPHATE REDUCTASE SUBUNIT M2"/>
    <property type="match status" value="1"/>
</dbReference>
<dbReference type="UniPathway" id="UPA00326"/>
<dbReference type="InterPro" id="IPR033909">
    <property type="entry name" value="RNR_small"/>
</dbReference>
<evidence type="ECO:0000313" key="10">
    <source>
        <dbReference type="EMBL" id="AHX39242.1"/>
    </source>
</evidence>
<feature type="binding site" evidence="9">
    <location>
        <position position="76"/>
    </location>
    <ligand>
        <name>Fe cation</name>
        <dbReference type="ChEBI" id="CHEBI:24875"/>
        <label>1</label>
    </ligand>
</feature>
<accession>A0A023PZD3</accession>
<dbReference type="EMBL" id="CP014325">
    <property type="protein sequence ID" value="APR65344.1"/>
    <property type="molecule type" value="Genomic_DNA"/>
</dbReference>
<dbReference type="SUPFAM" id="SSF47240">
    <property type="entry name" value="Ferritin-like"/>
    <property type="match status" value="1"/>
</dbReference>
<evidence type="ECO:0000256" key="7">
    <source>
        <dbReference type="PIRNR" id="PIRNR000355"/>
    </source>
</evidence>
<feature type="binding site" evidence="9">
    <location>
        <position position="205"/>
    </location>
    <ligand>
        <name>Fe cation</name>
        <dbReference type="ChEBI" id="CHEBI:24875"/>
        <label>2</label>
    </ligand>
</feature>
<keyword evidence="11" id="KW-0614">Plasmid</keyword>
<gene>
    <name evidence="10" type="primary">nrdF</name>
    <name evidence="11" type="ORF">N187_A25</name>
</gene>
<protein>
    <recommendedName>
        <fullName evidence="7">Ribonucleoside-diphosphate reductase subunit beta</fullName>
        <ecNumber evidence="7">1.17.4.1</ecNumber>
    </recommendedName>
</protein>
<sequence>MYSLCNIGELLVKNRNAINWNRLNNGYTKMFWDQNVRQFWVDEEIPISDDKLVWKTLDDEEQDVYEKVLGGLTLLDTEQGSVGMPRIALAIDNLDYKPVLGFMSAMEHMHAKSYSSIFSSLSNMDRIDRIFGWIKTYRNLQDKLDLILGKYNSINDRMSLYKALCTSVFLETFLFYSGFFYPLYLAGQGKMINSGEIINLILRDESVHGVFVGLLAQEEFNKMTFQEQAFAQKEAKLILEKLYDLESKYTKDLYSSIGLEAAVDIFVRYNADKALMNLGFDAIFDIQDIEVNPLVLNGLRTNTKTHDFFSTKGNGYIKPMRFEPLEDDDFV</sequence>
<dbReference type="Pfam" id="PF00268">
    <property type="entry name" value="Ribonuc_red_sm"/>
    <property type="match status" value="1"/>
</dbReference>
<geneLocation type="plasmid" evidence="12">
    <name>lpa89</name>
</geneLocation>
<feature type="binding site" evidence="9">
    <location>
        <position position="208"/>
    </location>
    <ligand>
        <name>Fe cation</name>
        <dbReference type="ChEBI" id="CHEBI:24875"/>
        <label>2</label>
    </ligand>
</feature>
<feature type="binding site" evidence="9">
    <location>
        <position position="110"/>
    </location>
    <ligand>
        <name>Fe cation</name>
        <dbReference type="ChEBI" id="CHEBI:24875"/>
        <label>1</label>
    </ligand>
</feature>
<keyword evidence="3 7" id="KW-0479">Metal-binding</keyword>
<keyword evidence="6 7" id="KW-0215">Deoxyribonucleotide synthesis</keyword>
<evidence type="ECO:0000313" key="12">
    <source>
        <dbReference type="Proteomes" id="UP000185502"/>
    </source>
</evidence>
<comment type="function">
    <text evidence="7">Provides the precursors necessary for DNA synthesis. Catalyzes the biosynthesis of deoxyribonucleotides from the corresponding ribonucleotides.</text>
</comment>
<evidence type="ECO:0000256" key="5">
    <source>
        <dbReference type="ARBA" id="ARBA00023004"/>
    </source>
</evidence>